<dbReference type="PANTHER" id="PTHR35340">
    <property type="entry name" value="PQQ ENZYME REPEAT PROTEIN-RELATED"/>
    <property type="match status" value="1"/>
</dbReference>
<name>A0AAF0BW90_9ACTN</name>
<dbReference type="Pfam" id="PF14269">
    <property type="entry name" value="Arylsulfotran_2"/>
    <property type="match status" value="1"/>
</dbReference>
<gene>
    <name evidence="3" type="ORF">PO878_00310</name>
</gene>
<accession>A0AAF0BW90</accession>
<reference evidence="3" key="1">
    <citation type="submission" date="2023-01" db="EMBL/GenBank/DDBJ databases">
        <title>The diversity of Class Acidimicrobiia in South China Sea sediment environments and the proposal of Iamia marina sp. nov., a novel species of the genus Iamia.</title>
        <authorList>
            <person name="He Y."/>
            <person name="Tian X."/>
        </authorList>
    </citation>
    <scope>NUCLEOTIDE SEQUENCE</scope>
    <source>
        <strain evidence="3">DSM 19957</strain>
    </source>
</reference>
<evidence type="ECO:0000313" key="3">
    <source>
        <dbReference type="EMBL" id="WCO67164.1"/>
    </source>
</evidence>
<feature type="region of interest" description="Disordered" evidence="1">
    <location>
        <begin position="145"/>
        <end position="178"/>
    </location>
</feature>
<dbReference type="AlphaFoldDB" id="A0AAF0BW90"/>
<dbReference type="PANTHER" id="PTHR35340:SF5">
    <property type="entry name" value="ASST-DOMAIN-CONTAINING PROTEIN"/>
    <property type="match status" value="1"/>
</dbReference>
<sequence length="965" mass="100100">MHTRIEQSRRRRVGVALAAWTLGLAPLAVMAAAAPSGAQEASAVATSIPAPGSATSSPETTVTLTGVAPEAVGDLTVTGSETGPHAGTLTALPQGRGATFTPDAPFAAGEEVEVSSTVPVAGAEGTTFTFTVGTPAPDPGFLVGDEAEDAAPDTAPDGRAGTPKAGPTYGTRPDLRPPEISIGTPATTTAEGLLFSTPRAAGDGSTDQGVMIYDDQGEVVWFRPQLDPGAVVGNAVVTTWAGAPALTWFEGTAPYGAGSYRGEWVVVDSTYREVARIGMANGYRADIHDIELTDDGTAYLMAYNPLVCTGVAPLDTCRPGATVLEGVLQEVDVASGQVLWEWHSLDHVPMSDNYLDPASNLVDYFHLNSVDIDDDGGVLLTARSTSAMYKLDRATGEVLWTFGGKRTSFPNVVGSPGPPDGPDYPHDVEARGGGSYSWFDNGVRRGGPARADIATLDPATGTATFTKSLQRPAPLDAPSQGNMQPLPTGGNLVSWGNRGVVTEFGPADQVVFDASLLGVSSYRQYRQEWVGAPTSLPAARADAAPGGTAVRVSWNGDTRTAQWRILARSSTGSLSPVATVARDGFETAATIPGRPQRVVVEALDGGGQVIGRSAPVAGAAWFTETAGPSVSGTYRPLVGDFGGGRNDDVVYYQPGTGPDFLHVSDGAGGFASTLLPRVNGDYTPLVGDFVGDDRDEVLWTRPGLGPASLWRFDLRPRDQAVGVASAGLLVPAAVNRSLVLDHRPSYGGGHDEVLFYAVGNGRDSVERFSWPAGQPLVRTTRTVGVGGLYNPIIGDYDGNGQADVLWYAPGSAPDYIWLTQGDDDGSTGQRSVRVAINGDYQAFARNFAGGEERDEVAFLASGPAPDHLWTFDAAGRPTSTSAPTSGVGLGMPLDGAPDVLMTWVPDTAPGITQLAPGTPTSRSTGNTAVASGYYPIIGDLVGPVGGSDVLWYAAGGRPERLDVSG</sequence>
<dbReference type="InterPro" id="IPR053143">
    <property type="entry name" value="Arylsulfate_ST"/>
</dbReference>
<organism evidence="3 4">
    <name type="scientific">Iamia majanohamensis</name>
    <dbReference type="NCBI Taxonomy" id="467976"/>
    <lineage>
        <taxon>Bacteria</taxon>
        <taxon>Bacillati</taxon>
        <taxon>Actinomycetota</taxon>
        <taxon>Acidimicrobiia</taxon>
        <taxon>Acidimicrobiales</taxon>
        <taxon>Iamiaceae</taxon>
        <taxon>Iamia</taxon>
    </lineage>
</organism>
<evidence type="ECO:0000313" key="4">
    <source>
        <dbReference type="Proteomes" id="UP001216390"/>
    </source>
</evidence>
<keyword evidence="4" id="KW-1185">Reference proteome</keyword>
<dbReference type="SUPFAM" id="SSF50998">
    <property type="entry name" value="Quinoprotein alcohol dehydrogenase-like"/>
    <property type="match status" value="1"/>
</dbReference>
<protein>
    <submittedName>
        <fullName evidence="3">Arylsulfotransferase family protein</fullName>
    </submittedName>
</protein>
<evidence type="ECO:0000256" key="1">
    <source>
        <dbReference type="SAM" id="MobiDB-lite"/>
    </source>
</evidence>
<feature type="chain" id="PRO_5042122543" evidence="2">
    <location>
        <begin position="32"/>
        <end position="965"/>
    </location>
</feature>
<dbReference type="RefSeq" id="WP_272736686.1">
    <property type="nucleotide sequence ID" value="NZ_CP116942.1"/>
</dbReference>
<dbReference type="EMBL" id="CP116942">
    <property type="protein sequence ID" value="WCO67164.1"/>
    <property type="molecule type" value="Genomic_DNA"/>
</dbReference>
<dbReference type="Proteomes" id="UP001216390">
    <property type="component" value="Chromosome"/>
</dbReference>
<dbReference type="InterPro" id="IPR011047">
    <property type="entry name" value="Quinoprotein_ADH-like_sf"/>
</dbReference>
<evidence type="ECO:0000256" key="2">
    <source>
        <dbReference type="SAM" id="SignalP"/>
    </source>
</evidence>
<proteinExistence type="predicted"/>
<dbReference type="KEGG" id="ima:PO878_00310"/>
<feature type="signal peptide" evidence="2">
    <location>
        <begin position="1"/>
        <end position="31"/>
    </location>
</feature>
<keyword evidence="2" id="KW-0732">Signal</keyword>
<dbReference type="InterPro" id="IPR039535">
    <property type="entry name" value="ASST-like"/>
</dbReference>